<name>A0A1J7IAB3_9PEZI</name>
<feature type="compositionally biased region" description="Basic and acidic residues" evidence="1">
    <location>
        <begin position="18"/>
        <end position="29"/>
    </location>
</feature>
<reference evidence="2 3" key="1">
    <citation type="submission" date="2016-10" db="EMBL/GenBank/DDBJ databases">
        <title>Draft genome sequence of Coniochaeta ligniaria NRRL30616, a lignocellulolytic fungus for bioabatement of inhibitors in plant biomass hydrolysates.</title>
        <authorList>
            <consortium name="DOE Joint Genome Institute"/>
            <person name="Jimenez D.J."/>
            <person name="Hector R.E."/>
            <person name="Riley R."/>
            <person name="Sun H."/>
            <person name="Grigoriev I.V."/>
            <person name="Van Elsas J.D."/>
            <person name="Nichols N.N."/>
        </authorList>
    </citation>
    <scope>NUCLEOTIDE SEQUENCE [LARGE SCALE GENOMIC DNA]</scope>
    <source>
        <strain evidence="2 3">NRRL 30616</strain>
    </source>
</reference>
<gene>
    <name evidence="2" type="ORF">CONLIGDRAFT_96095</name>
</gene>
<accession>A0A1J7IAB3</accession>
<keyword evidence="3" id="KW-1185">Reference proteome</keyword>
<dbReference type="Gene3D" id="6.10.280.230">
    <property type="match status" value="1"/>
</dbReference>
<protein>
    <recommendedName>
        <fullName evidence="4">Peroxin 20</fullName>
    </recommendedName>
</protein>
<evidence type="ECO:0000313" key="3">
    <source>
        <dbReference type="Proteomes" id="UP000182658"/>
    </source>
</evidence>
<feature type="region of interest" description="Disordered" evidence="1">
    <location>
        <begin position="1"/>
        <end position="66"/>
    </location>
</feature>
<dbReference type="OrthoDB" id="5407351at2759"/>
<feature type="region of interest" description="Disordered" evidence="1">
    <location>
        <begin position="366"/>
        <end position="407"/>
    </location>
</feature>
<evidence type="ECO:0000313" key="2">
    <source>
        <dbReference type="EMBL" id="OIW24389.1"/>
    </source>
</evidence>
<dbReference type="Proteomes" id="UP000182658">
    <property type="component" value="Unassembled WGS sequence"/>
</dbReference>
<feature type="compositionally biased region" description="Polar residues" evidence="1">
    <location>
        <begin position="36"/>
        <end position="50"/>
    </location>
</feature>
<evidence type="ECO:0000256" key="1">
    <source>
        <dbReference type="SAM" id="MobiDB-lite"/>
    </source>
</evidence>
<sequence>MADDMCGPSNGAKNFLSHADRDRSLHQDRVTGAPNGGNQSFRNQLPTTNGDAAFQSFLSAPGGPQAGSPMPGMVDDFRNLHLGQQGNRTMDVVTQARAANAGMSVEQYNSFLQGMGGQPGVAHSSTAAPFHQTGGPLVNPQTVMAPPVARVANLTGSAARWAANADFLPATGNFMRSGFPITHSMSPPIMQQGSFFAATNALGFDQAAPTNVQGAQANPALAAAFDSEFAQYDDGEFQHELDNWMAEHGQTAERAQQQRPAEPTMEEWAEIEANMERIADAADAAYIAERDAALQPAEDQEAAREEDNKPEIQQELIRAATNILTSVANNASEKFKNSNFLELMRRIRDEEVTVVDNTLVDAETGAEIIGNPTQNGGEASGSQGVSQSNVVGGEGSDAQRLGKSSQSNHSIVNIDSILSGCRWGQRDRH</sequence>
<dbReference type="EMBL" id="KV875103">
    <property type="protein sequence ID" value="OIW24389.1"/>
    <property type="molecule type" value="Genomic_DNA"/>
</dbReference>
<dbReference type="InParanoid" id="A0A1J7IAB3"/>
<dbReference type="AlphaFoldDB" id="A0A1J7IAB3"/>
<organism evidence="2 3">
    <name type="scientific">Coniochaeta ligniaria NRRL 30616</name>
    <dbReference type="NCBI Taxonomy" id="1408157"/>
    <lineage>
        <taxon>Eukaryota</taxon>
        <taxon>Fungi</taxon>
        <taxon>Dikarya</taxon>
        <taxon>Ascomycota</taxon>
        <taxon>Pezizomycotina</taxon>
        <taxon>Sordariomycetes</taxon>
        <taxon>Sordariomycetidae</taxon>
        <taxon>Coniochaetales</taxon>
        <taxon>Coniochaetaceae</taxon>
        <taxon>Coniochaeta</taxon>
    </lineage>
</organism>
<feature type="compositionally biased region" description="Low complexity" evidence="1">
    <location>
        <begin position="380"/>
        <end position="391"/>
    </location>
</feature>
<proteinExistence type="predicted"/>
<evidence type="ECO:0008006" key="4">
    <source>
        <dbReference type="Google" id="ProtNLM"/>
    </source>
</evidence>
<dbReference type="STRING" id="1408157.A0A1J7IAB3"/>